<organism evidence="2 4">
    <name type="scientific">Legionella cincinnatiensis</name>
    <dbReference type="NCBI Taxonomy" id="28085"/>
    <lineage>
        <taxon>Bacteria</taxon>
        <taxon>Pseudomonadati</taxon>
        <taxon>Pseudomonadota</taxon>
        <taxon>Gammaproteobacteria</taxon>
        <taxon>Legionellales</taxon>
        <taxon>Legionellaceae</taxon>
        <taxon>Legionella</taxon>
    </lineage>
</organism>
<dbReference type="STRING" id="28085.Lcin_0175"/>
<proteinExistence type="predicted"/>
<evidence type="ECO:0000313" key="2">
    <source>
        <dbReference type="EMBL" id="STX34074.1"/>
    </source>
</evidence>
<keyword evidence="3" id="KW-1185">Reference proteome</keyword>
<dbReference type="Proteomes" id="UP000054854">
    <property type="component" value="Unassembled WGS sequence"/>
</dbReference>
<evidence type="ECO:0000313" key="3">
    <source>
        <dbReference type="Proteomes" id="UP000054854"/>
    </source>
</evidence>
<dbReference type="EMBL" id="UGNX01000001">
    <property type="protein sequence ID" value="STX34074.1"/>
    <property type="molecule type" value="Genomic_DNA"/>
</dbReference>
<gene>
    <name evidence="1" type="ORF">Lcin_0175</name>
    <name evidence="2" type="ORF">NCTC12438_00667</name>
</gene>
<dbReference type="EMBL" id="LNXX01000004">
    <property type="protein sequence ID" value="KTC93595.1"/>
    <property type="molecule type" value="Genomic_DNA"/>
</dbReference>
<protein>
    <submittedName>
        <fullName evidence="2">Uncharacterized protein</fullName>
    </submittedName>
</protein>
<name>A0A378IPY3_9GAMM</name>
<accession>A0A378IPY3</accession>
<reference evidence="2 4" key="2">
    <citation type="submission" date="2018-06" db="EMBL/GenBank/DDBJ databases">
        <authorList>
            <consortium name="Pathogen Informatics"/>
            <person name="Doyle S."/>
        </authorList>
    </citation>
    <scope>NUCLEOTIDE SEQUENCE [LARGE SCALE GENOMIC DNA]</scope>
    <source>
        <strain evidence="2 4">NCTC12438</strain>
    </source>
</reference>
<dbReference type="RefSeq" id="WP_058463426.1">
    <property type="nucleotide sequence ID" value="NZ_CAAAHQ010000011.1"/>
</dbReference>
<dbReference type="Proteomes" id="UP000255316">
    <property type="component" value="Unassembled WGS sequence"/>
</dbReference>
<evidence type="ECO:0000313" key="4">
    <source>
        <dbReference type="Proteomes" id="UP000255316"/>
    </source>
</evidence>
<dbReference type="OrthoDB" id="5639786at2"/>
<sequence length="63" mass="7354">MFTYTAQLYFDNIKINNRSGNDLDSLFVWMLTQAQGKLGNLNGKITNNKTHFLEKEFRTCAYD</sequence>
<dbReference type="AlphaFoldDB" id="A0A378IPY3"/>
<reference evidence="1 3" key="1">
    <citation type="submission" date="2015-11" db="EMBL/GenBank/DDBJ databases">
        <title>Genomic analysis of 38 Legionella species identifies large and diverse effector repertoires.</title>
        <authorList>
            <person name="Burstein D."/>
            <person name="Amaro F."/>
            <person name="Zusman T."/>
            <person name="Lifshitz Z."/>
            <person name="Cohen O."/>
            <person name="Gilbert J.A."/>
            <person name="Pupko T."/>
            <person name="Shuman H.A."/>
            <person name="Segal G."/>
        </authorList>
    </citation>
    <scope>NUCLEOTIDE SEQUENCE [LARGE SCALE GENOMIC DNA]</scope>
    <source>
        <strain evidence="1 3">CDC#72-OH-14</strain>
    </source>
</reference>
<evidence type="ECO:0000313" key="1">
    <source>
        <dbReference type="EMBL" id="KTC93595.1"/>
    </source>
</evidence>